<reference evidence="4 5" key="1">
    <citation type="journal article" date="2024" name="Science">
        <title>Giant polyketide synthase enzymes in the biosynthesis of giant marine polyether toxins.</title>
        <authorList>
            <person name="Fallon T.R."/>
            <person name="Shende V.V."/>
            <person name="Wierzbicki I.H."/>
            <person name="Pendleton A.L."/>
            <person name="Watervoot N.F."/>
            <person name="Auber R.P."/>
            <person name="Gonzalez D.J."/>
            <person name="Wisecaver J.H."/>
            <person name="Moore B.S."/>
        </authorList>
    </citation>
    <scope>NUCLEOTIDE SEQUENCE [LARGE SCALE GENOMIC DNA]</scope>
    <source>
        <strain evidence="4 5">12B1</strain>
    </source>
</reference>
<comment type="caution">
    <text evidence="4">The sequence shown here is derived from an EMBL/GenBank/DDBJ whole genome shotgun (WGS) entry which is preliminary data.</text>
</comment>
<dbReference type="SMART" id="SM00312">
    <property type="entry name" value="PX"/>
    <property type="match status" value="1"/>
</dbReference>
<proteinExistence type="predicted"/>
<dbReference type="Proteomes" id="UP001515480">
    <property type="component" value="Unassembled WGS sequence"/>
</dbReference>
<evidence type="ECO:0000313" key="5">
    <source>
        <dbReference type="Proteomes" id="UP001515480"/>
    </source>
</evidence>
<organism evidence="4 5">
    <name type="scientific">Prymnesium parvum</name>
    <name type="common">Toxic golden alga</name>
    <dbReference type="NCBI Taxonomy" id="97485"/>
    <lineage>
        <taxon>Eukaryota</taxon>
        <taxon>Haptista</taxon>
        <taxon>Haptophyta</taxon>
        <taxon>Prymnesiophyceae</taxon>
        <taxon>Prymnesiales</taxon>
        <taxon>Prymnesiaceae</taxon>
        <taxon>Prymnesium</taxon>
    </lineage>
</organism>
<dbReference type="PANTHER" id="PTHR22999">
    <property type="entry name" value="PX SERINE/THREONINE KINASE PXK"/>
    <property type="match status" value="1"/>
</dbReference>
<comment type="subcellular location">
    <subcellularLocation>
        <location evidence="1">Cytoplasm</location>
    </subcellularLocation>
</comment>
<dbReference type="EMBL" id="JBGBPQ010000018">
    <property type="protein sequence ID" value="KAL1507024.1"/>
    <property type="molecule type" value="Genomic_DNA"/>
</dbReference>
<evidence type="ECO:0000313" key="4">
    <source>
        <dbReference type="EMBL" id="KAL1507024.1"/>
    </source>
</evidence>
<protein>
    <recommendedName>
        <fullName evidence="3">PX domain-containing protein</fullName>
    </recommendedName>
</protein>
<dbReference type="AlphaFoldDB" id="A0AB34IV09"/>
<evidence type="ECO:0000256" key="1">
    <source>
        <dbReference type="ARBA" id="ARBA00004496"/>
    </source>
</evidence>
<sequence>MAVQYVAQLSSFHTANPDNNPFTVYVVTVQKGANQWQVFRRYKEWEELRTSLCQTYGSAPPMPPKHLFGRMRPEVIESRVLGLNHFLQMLLSSAQYATTREVIDFLERDQNIPPPGLDLSPTAAEAADSAAADKTPEGIHKQQLKQIVEAASQNFISLSLEVAPLDKAYLQERAKLYSLLVQPAPGVKVPLRRKTPTVANDDATALVSSTIEAMFASPTPSNDDIILVQKTAAALANAVTTLAVQGKHEILVDVTSDIVP</sequence>
<evidence type="ECO:0000259" key="3">
    <source>
        <dbReference type="PROSITE" id="PS50195"/>
    </source>
</evidence>
<dbReference type="SUPFAM" id="SSF64268">
    <property type="entry name" value="PX domain"/>
    <property type="match status" value="1"/>
</dbReference>
<dbReference type="Pfam" id="PF00787">
    <property type="entry name" value="PX"/>
    <property type="match status" value="1"/>
</dbReference>
<feature type="domain" description="PX" evidence="3">
    <location>
        <begin position="3"/>
        <end position="113"/>
    </location>
</feature>
<dbReference type="Gene3D" id="3.30.1520.10">
    <property type="entry name" value="Phox-like domain"/>
    <property type="match status" value="1"/>
</dbReference>
<evidence type="ECO:0000256" key="2">
    <source>
        <dbReference type="ARBA" id="ARBA00022490"/>
    </source>
</evidence>
<dbReference type="GO" id="GO:0005737">
    <property type="term" value="C:cytoplasm"/>
    <property type="evidence" value="ECO:0007669"/>
    <property type="project" value="UniProtKB-SubCell"/>
</dbReference>
<dbReference type="PANTHER" id="PTHR22999:SF23">
    <property type="entry name" value="SORTING NEXIN-16"/>
    <property type="match status" value="1"/>
</dbReference>
<dbReference type="InterPro" id="IPR036871">
    <property type="entry name" value="PX_dom_sf"/>
</dbReference>
<keyword evidence="5" id="KW-1185">Reference proteome</keyword>
<dbReference type="InterPro" id="IPR051837">
    <property type="entry name" value="SortingNexin/PXDomain-PKLike"/>
</dbReference>
<accession>A0AB34IV09</accession>
<dbReference type="InterPro" id="IPR001683">
    <property type="entry name" value="PX_dom"/>
</dbReference>
<keyword evidence="2" id="KW-0963">Cytoplasm</keyword>
<dbReference type="GO" id="GO:0035091">
    <property type="term" value="F:phosphatidylinositol binding"/>
    <property type="evidence" value="ECO:0007669"/>
    <property type="project" value="InterPro"/>
</dbReference>
<dbReference type="CDD" id="cd06093">
    <property type="entry name" value="PX_domain"/>
    <property type="match status" value="1"/>
</dbReference>
<dbReference type="PROSITE" id="PS50195">
    <property type="entry name" value="PX"/>
    <property type="match status" value="1"/>
</dbReference>
<name>A0AB34IV09_PRYPA</name>
<gene>
    <name evidence="4" type="ORF">AB1Y20_007886</name>
</gene>